<evidence type="ECO:0000313" key="2">
    <source>
        <dbReference type="EMBL" id="QBC42495.1"/>
    </source>
</evidence>
<proteinExistence type="predicted"/>
<organism evidence="2 3">
    <name type="scientific">Iodobacter fluviatilis</name>
    <dbReference type="NCBI Taxonomy" id="537"/>
    <lineage>
        <taxon>Bacteria</taxon>
        <taxon>Pseudomonadati</taxon>
        <taxon>Pseudomonadota</taxon>
        <taxon>Betaproteobacteria</taxon>
        <taxon>Neisseriales</taxon>
        <taxon>Chitinibacteraceae</taxon>
        <taxon>Iodobacter</taxon>
    </lineage>
</organism>
<keyword evidence="1" id="KW-1133">Transmembrane helix</keyword>
<evidence type="ECO:0000256" key="1">
    <source>
        <dbReference type="SAM" id="Phobius"/>
    </source>
</evidence>
<dbReference type="AlphaFoldDB" id="A0A7G3G6Q0"/>
<dbReference type="Proteomes" id="UP000515917">
    <property type="component" value="Chromosome"/>
</dbReference>
<name>A0A7G3G6Q0_9NEIS</name>
<keyword evidence="3" id="KW-1185">Reference proteome</keyword>
<reference evidence="2 3" key="1">
    <citation type="submission" date="2018-01" db="EMBL/GenBank/DDBJ databases">
        <title>Genome sequence of Iodobacter sp. strain PCH194 isolated from Indian Trans-Himalaya.</title>
        <authorList>
            <person name="Kumar V."/>
            <person name="Thakur V."/>
            <person name="Kumar S."/>
            <person name="Singh D."/>
        </authorList>
    </citation>
    <scope>NUCLEOTIDE SEQUENCE [LARGE SCALE GENOMIC DNA]</scope>
    <source>
        <strain evidence="2 3">PCH194</strain>
    </source>
</reference>
<protein>
    <submittedName>
        <fullName evidence="2">Uncharacterized protein</fullName>
    </submittedName>
</protein>
<accession>A0A7G3G6Q0</accession>
<dbReference type="EMBL" id="CP025781">
    <property type="protein sequence ID" value="QBC42495.1"/>
    <property type="molecule type" value="Genomic_DNA"/>
</dbReference>
<sequence length="134" mass="15652">MFFTLLLVTFVLSFSVSAIVVRIFSIPIDQILKRIIADEISTAWLKYLKFAIFVVGVSAGVRIYELEKYITPARWDKDSKVIELTQERWVLEIYRTIIESLQGIAWLLLVFFIFALIAFVIVRFAEIRKQKTDN</sequence>
<feature type="transmembrane region" description="Helical" evidence="1">
    <location>
        <begin position="104"/>
        <end position="125"/>
    </location>
</feature>
<keyword evidence="1" id="KW-0472">Membrane</keyword>
<dbReference type="KEGG" id="ifl:C1H71_02265"/>
<gene>
    <name evidence="2" type="ORF">C1H71_02265</name>
</gene>
<evidence type="ECO:0000313" key="3">
    <source>
        <dbReference type="Proteomes" id="UP000515917"/>
    </source>
</evidence>
<dbReference type="RefSeq" id="WP_130105116.1">
    <property type="nucleotide sequence ID" value="NZ_CP025781.1"/>
</dbReference>
<keyword evidence="1" id="KW-0812">Transmembrane</keyword>